<dbReference type="InterPro" id="IPR049874">
    <property type="entry name" value="ROK_cs"/>
</dbReference>
<dbReference type="SUPFAM" id="SSF53067">
    <property type="entry name" value="Actin-like ATPase domain"/>
    <property type="match status" value="1"/>
</dbReference>
<comment type="caution">
    <text evidence="2">The sequence shown here is derived from an EMBL/GenBank/DDBJ whole genome shotgun (WGS) entry which is preliminary data.</text>
</comment>
<evidence type="ECO:0000313" key="2">
    <source>
        <dbReference type="EMBL" id="KJS61829.1"/>
    </source>
</evidence>
<dbReference type="RefSeq" id="WP_045695547.1">
    <property type="nucleotide sequence ID" value="NZ_JZKH01000020.1"/>
</dbReference>
<gene>
    <name evidence="2" type="ORF">VM95_12575</name>
</gene>
<protein>
    <submittedName>
        <fullName evidence="2">ROK family transcriptional regulator</fullName>
    </submittedName>
</protein>
<dbReference type="Gene3D" id="3.30.420.40">
    <property type="match status" value="2"/>
</dbReference>
<dbReference type="EMBL" id="JZKH01000020">
    <property type="protein sequence ID" value="KJS61829.1"/>
    <property type="molecule type" value="Genomic_DNA"/>
</dbReference>
<dbReference type="PATRIC" id="fig|359131.3.peg.2489"/>
<evidence type="ECO:0000256" key="1">
    <source>
        <dbReference type="ARBA" id="ARBA00006479"/>
    </source>
</evidence>
<reference evidence="2 3" key="1">
    <citation type="submission" date="2015-02" db="EMBL/GenBank/DDBJ databases">
        <authorList>
            <person name="Ju K.-S."/>
            <person name="Doroghazi J.R."/>
            <person name="Metcalf W."/>
        </authorList>
    </citation>
    <scope>NUCLEOTIDE SEQUENCE [LARGE SCALE GENOMIC DNA]</scope>
    <source>
        <strain evidence="2 3">ATCC 31215</strain>
    </source>
</reference>
<dbReference type="PROSITE" id="PS01125">
    <property type="entry name" value="ROK"/>
    <property type="match status" value="1"/>
</dbReference>
<accession>A0A0F2TF99</accession>
<dbReference type="OrthoDB" id="8772678at2"/>
<name>A0A0F2TF99_STRR3</name>
<comment type="similarity">
    <text evidence="1">Belongs to the ROK (NagC/XylR) family.</text>
</comment>
<dbReference type="PANTHER" id="PTHR18964:SF169">
    <property type="entry name" value="N-ACETYLMANNOSAMINE KINASE"/>
    <property type="match status" value="1"/>
</dbReference>
<dbReference type="AlphaFoldDB" id="A0A0F2TF99"/>
<organism evidence="2 3">
    <name type="scientific">Streptomyces rubellomurinus (strain ATCC 31215)</name>
    <dbReference type="NCBI Taxonomy" id="359131"/>
    <lineage>
        <taxon>Bacteria</taxon>
        <taxon>Bacillati</taxon>
        <taxon>Actinomycetota</taxon>
        <taxon>Actinomycetes</taxon>
        <taxon>Kitasatosporales</taxon>
        <taxon>Streptomycetaceae</taxon>
        <taxon>Streptomyces</taxon>
    </lineage>
</organism>
<dbReference type="InterPro" id="IPR043129">
    <property type="entry name" value="ATPase_NBD"/>
</dbReference>
<dbReference type="PANTHER" id="PTHR18964">
    <property type="entry name" value="ROK (REPRESSOR, ORF, KINASE) FAMILY"/>
    <property type="match status" value="1"/>
</dbReference>
<dbReference type="Pfam" id="PF00480">
    <property type="entry name" value="ROK"/>
    <property type="match status" value="1"/>
</dbReference>
<dbReference type="Proteomes" id="UP000033699">
    <property type="component" value="Unassembled WGS sequence"/>
</dbReference>
<dbReference type="InterPro" id="IPR000600">
    <property type="entry name" value="ROK"/>
</dbReference>
<sequence>MTLTPAGPLFAAVDIGGTKIAGALVDGAGRLRHRRQLPTPARAAGTDVLAVVHQVLDHLAATADWPAVKALGIGSAGPVDLVGGTVSPVNIPGWRDFPLVAEAAAHPAVAARALPVRLAGDGVAMAAAEHWRGAARGAADALCLVVSTGVGAGLVLDGAVRPGRSGNAGHLGHITVELDGEPCPCGSRGCLEGIASGTAIARRALAAGWRPDGADRSARAVAAAAAGGDPVALAAFDRAAQALAAGIAATATLVDLGRVVVGGGVAEAGDVLFAPLARHLDRYAALPYVRGLDVRRAELGTDAGLIGAAALCR</sequence>
<keyword evidence="3" id="KW-1185">Reference proteome</keyword>
<evidence type="ECO:0000313" key="3">
    <source>
        <dbReference type="Proteomes" id="UP000033699"/>
    </source>
</evidence>
<proteinExistence type="inferred from homology"/>